<keyword evidence="2" id="KW-0158">Chromosome</keyword>
<comment type="subcellular location">
    <subcellularLocation>
        <location evidence="1">Chromosome</location>
    </subcellularLocation>
</comment>
<feature type="compositionally biased region" description="Polar residues" evidence="4">
    <location>
        <begin position="43"/>
        <end position="54"/>
    </location>
</feature>
<feature type="region of interest" description="Disordered" evidence="4">
    <location>
        <begin position="1"/>
        <end position="20"/>
    </location>
</feature>
<keyword evidence="3" id="KW-0544">Nucleosome core</keyword>
<evidence type="ECO:0000256" key="3">
    <source>
        <dbReference type="ARBA" id="ARBA00023269"/>
    </source>
</evidence>
<proteinExistence type="predicted"/>
<evidence type="ECO:0000256" key="1">
    <source>
        <dbReference type="ARBA" id="ARBA00004286"/>
    </source>
</evidence>
<evidence type="ECO:0000313" key="5">
    <source>
        <dbReference type="EMBL" id="KAF2867070.1"/>
    </source>
</evidence>
<feature type="non-terminal residue" evidence="5">
    <location>
        <position position="89"/>
    </location>
</feature>
<evidence type="ECO:0000313" key="6">
    <source>
        <dbReference type="Proteomes" id="UP000481861"/>
    </source>
</evidence>
<feature type="compositionally biased region" description="Acidic residues" evidence="4">
    <location>
        <begin position="74"/>
        <end position="89"/>
    </location>
</feature>
<name>A0A7C8I7E0_9PLEO</name>
<dbReference type="Proteomes" id="UP000481861">
    <property type="component" value="Unassembled WGS sequence"/>
</dbReference>
<evidence type="ECO:0000256" key="4">
    <source>
        <dbReference type="SAM" id="MobiDB-lite"/>
    </source>
</evidence>
<accession>A0A7C8I7E0</accession>
<dbReference type="GO" id="GO:0003677">
    <property type="term" value="F:DNA binding"/>
    <property type="evidence" value="ECO:0007669"/>
    <property type="project" value="InterPro"/>
</dbReference>
<dbReference type="InterPro" id="IPR000164">
    <property type="entry name" value="Histone_H3/CENP-A"/>
</dbReference>
<dbReference type="GO" id="GO:0000786">
    <property type="term" value="C:nucleosome"/>
    <property type="evidence" value="ECO:0007669"/>
    <property type="project" value="UniProtKB-KW"/>
</dbReference>
<keyword evidence="6" id="KW-1185">Reference proteome</keyword>
<dbReference type="EMBL" id="JAADJZ010000024">
    <property type="protein sequence ID" value="KAF2867070.1"/>
    <property type="molecule type" value="Genomic_DNA"/>
</dbReference>
<reference evidence="5 6" key="1">
    <citation type="submission" date="2020-01" db="EMBL/GenBank/DDBJ databases">
        <authorList>
            <consortium name="DOE Joint Genome Institute"/>
            <person name="Haridas S."/>
            <person name="Albert R."/>
            <person name="Binder M."/>
            <person name="Bloem J."/>
            <person name="Labutti K."/>
            <person name="Salamov A."/>
            <person name="Andreopoulos B."/>
            <person name="Baker S.E."/>
            <person name="Barry K."/>
            <person name="Bills G."/>
            <person name="Bluhm B.H."/>
            <person name="Cannon C."/>
            <person name="Castanera R."/>
            <person name="Culley D.E."/>
            <person name="Daum C."/>
            <person name="Ezra D."/>
            <person name="Gonzalez J.B."/>
            <person name="Henrissat B."/>
            <person name="Kuo A."/>
            <person name="Liang C."/>
            <person name="Lipzen A."/>
            <person name="Lutzoni F."/>
            <person name="Magnuson J."/>
            <person name="Mondo S."/>
            <person name="Nolan M."/>
            <person name="Ohm R."/>
            <person name="Pangilinan J."/>
            <person name="Park H.-J.H."/>
            <person name="Ramirez L."/>
            <person name="Alfaro M."/>
            <person name="Sun H."/>
            <person name="Tritt A."/>
            <person name="Yoshinaga Y."/>
            <person name="Zwiers L.-H.L."/>
            <person name="Turgeon B.G."/>
            <person name="Goodwin S.B."/>
            <person name="Spatafora J.W."/>
            <person name="Crous P.W."/>
            <person name="Grigoriev I.V."/>
        </authorList>
    </citation>
    <scope>NUCLEOTIDE SEQUENCE [LARGE SCALE GENOMIC DNA]</scope>
    <source>
        <strain evidence="5 6">CBS 611.86</strain>
    </source>
</reference>
<dbReference type="PRINTS" id="PR00622">
    <property type="entry name" value="HISTONEH3"/>
</dbReference>
<feature type="region of interest" description="Disordered" evidence="4">
    <location>
        <begin position="27"/>
        <end position="89"/>
    </location>
</feature>
<dbReference type="GO" id="GO:0030527">
    <property type="term" value="F:structural constituent of chromatin"/>
    <property type="evidence" value="ECO:0007669"/>
    <property type="project" value="InterPro"/>
</dbReference>
<dbReference type="AlphaFoldDB" id="A0A7C8I7E0"/>
<evidence type="ECO:0000256" key="2">
    <source>
        <dbReference type="ARBA" id="ARBA00022454"/>
    </source>
</evidence>
<comment type="caution">
    <text evidence="5">The sequence shown here is derived from an EMBL/GenBank/DDBJ whole genome shotgun (WGS) entry which is preliminary data.</text>
</comment>
<gene>
    <name evidence="5" type="ORF">BDV95DRAFT_528056</name>
</gene>
<feature type="compositionally biased region" description="Polar residues" evidence="4">
    <location>
        <begin position="1"/>
        <end position="10"/>
    </location>
</feature>
<sequence length="89" mass="9639">MRFSKEQSPPSGGFAARVPVKRCHTPLEDLQATATPAVRGFRSRTSQPPRQSTGGMAPRMQLASQAARPRASVVDDDDDDDAEESVLEN</sequence>
<protein>
    <submittedName>
        <fullName evidence="5">Uncharacterized protein</fullName>
    </submittedName>
</protein>
<keyword evidence="3" id="KW-0238">DNA-binding</keyword>
<organism evidence="5 6">
    <name type="scientific">Massariosphaeria phaeospora</name>
    <dbReference type="NCBI Taxonomy" id="100035"/>
    <lineage>
        <taxon>Eukaryota</taxon>
        <taxon>Fungi</taxon>
        <taxon>Dikarya</taxon>
        <taxon>Ascomycota</taxon>
        <taxon>Pezizomycotina</taxon>
        <taxon>Dothideomycetes</taxon>
        <taxon>Pleosporomycetidae</taxon>
        <taxon>Pleosporales</taxon>
        <taxon>Pleosporales incertae sedis</taxon>
        <taxon>Massariosphaeria</taxon>
    </lineage>
</organism>